<evidence type="ECO:0000256" key="3">
    <source>
        <dbReference type="ARBA" id="ARBA00022449"/>
    </source>
</evidence>
<comment type="subcellular location">
    <subcellularLocation>
        <location evidence="1">Membrane</location>
        <topology evidence="1">Multi-pass membrane protein</topology>
    </subcellularLocation>
</comment>
<evidence type="ECO:0000256" key="6">
    <source>
        <dbReference type="ARBA" id="ARBA00023053"/>
    </source>
</evidence>
<keyword evidence="5 10" id="KW-1133">Transmembrane helix</keyword>
<keyword evidence="9" id="KW-0739">Sodium transport</keyword>
<evidence type="ECO:0000256" key="2">
    <source>
        <dbReference type="ARBA" id="ARBA00022448"/>
    </source>
</evidence>
<evidence type="ECO:0000256" key="1">
    <source>
        <dbReference type="ARBA" id="ARBA00004141"/>
    </source>
</evidence>
<accession>A0A645DIX6</accession>
<dbReference type="AlphaFoldDB" id="A0A645DIX6"/>
<dbReference type="InterPro" id="IPR006153">
    <property type="entry name" value="Cation/H_exchanger_TM"/>
</dbReference>
<feature type="transmembrane region" description="Helical" evidence="10">
    <location>
        <begin position="107"/>
        <end position="126"/>
    </location>
</feature>
<keyword evidence="3" id="KW-0050">Antiport</keyword>
<comment type="caution">
    <text evidence="12">The sequence shown here is derived from an EMBL/GenBank/DDBJ whole genome shotgun (WGS) entry which is preliminary data.</text>
</comment>
<feature type="transmembrane region" description="Helical" evidence="10">
    <location>
        <begin position="76"/>
        <end position="95"/>
    </location>
</feature>
<dbReference type="Pfam" id="PF00999">
    <property type="entry name" value="Na_H_Exchanger"/>
    <property type="match status" value="1"/>
</dbReference>
<evidence type="ECO:0000256" key="7">
    <source>
        <dbReference type="ARBA" id="ARBA00023065"/>
    </source>
</evidence>
<dbReference type="Gene3D" id="1.20.1530.20">
    <property type="match status" value="1"/>
</dbReference>
<feature type="transmembrane region" description="Helical" evidence="10">
    <location>
        <begin position="6"/>
        <end position="26"/>
    </location>
</feature>
<evidence type="ECO:0000256" key="10">
    <source>
        <dbReference type="SAM" id="Phobius"/>
    </source>
</evidence>
<gene>
    <name evidence="12" type="primary">gerN_11</name>
    <name evidence="12" type="ORF">SDC9_136533</name>
</gene>
<name>A0A645DIX6_9ZZZZ</name>
<evidence type="ECO:0000256" key="9">
    <source>
        <dbReference type="ARBA" id="ARBA00023201"/>
    </source>
</evidence>
<evidence type="ECO:0000256" key="4">
    <source>
        <dbReference type="ARBA" id="ARBA00022692"/>
    </source>
</evidence>
<dbReference type="EMBL" id="VSSQ01036851">
    <property type="protein sequence ID" value="MPM89424.1"/>
    <property type="molecule type" value="Genomic_DNA"/>
</dbReference>
<dbReference type="GO" id="GO:0015297">
    <property type="term" value="F:antiporter activity"/>
    <property type="evidence" value="ECO:0007669"/>
    <property type="project" value="UniProtKB-KW"/>
</dbReference>
<feature type="transmembrane region" description="Helical" evidence="10">
    <location>
        <begin position="138"/>
        <end position="156"/>
    </location>
</feature>
<organism evidence="12">
    <name type="scientific">bioreactor metagenome</name>
    <dbReference type="NCBI Taxonomy" id="1076179"/>
    <lineage>
        <taxon>unclassified sequences</taxon>
        <taxon>metagenomes</taxon>
        <taxon>ecological metagenomes</taxon>
    </lineage>
</organism>
<feature type="transmembrane region" description="Helical" evidence="10">
    <location>
        <begin position="38"/>
        <end position="56"/>
    </location>
</feature>
<evidence type="ECO:0000256" key="5">
    <source>
        <dbReference type="ARBA" id="ARBA00022989"/>
    </source>
</evidence>
<evidence type="ECO:0000313" key="12">
    <source>
        <dbReference type="EMBL" id="MPM89424.1"/>
    </source>
</evidence>
<feature type="domain" description="Cation/H+ exchanger transmembrane" evidence="11">
    <location>
        <begin position="3"/>
        <end position="150"/>
    </location>
</feature>
<keyword evidence="8 10" id="KW-0472">Membrane</keyword>
<dbReference type="PANTHER" id="PTHR43562">
    <property type="entry name" value="NAPA-TYPE SODIUM/HYDROGEN ANTIPORTER"/>
    <property type="match status" value="1"/>
</dbReference>
<dbReference type="GO" id="GO:0016020">
    <property type="term" value="C:membrane"/>
    <property type="evidence" value="ECO:0007669"/>
    <property type="project" value="UniProtKB-SubCell"/>
</dbReference>
<dbReference type="InterPro" id="IPR038770">
    <property type="entry name" value="Na+/solute_symporter_sf"/>
</dbReference>
<dbReference type="GO" id="GO:0006814">
    <property type="term" value="P:sodium ion transport"/>
    <property type="evidence" value="ECO:0007669"/>
    <property type="project" value="UniProtKB-KW"/>
</dbReference>
<evidence type="ECO:0000256" key="8">
    <source>
        <dbReference type="ARBA" id="ARBA00023136"/>
    </source>
</evidence>
<reference evidence="12" key="1">
    <citation type="submission" date="2019-08" db="EMBL/GenBank/DDBJ databases">
        <authorList>
            <person name="Kucharzyk K."/>
            <person name="Murdoch R.W."/>
            <person name="Higgins S."/>
            <person name="Loffler F."/>
        </authorList>
    </citation>
    <scope>NUCLEOTIDE SEQUENCE</scope>
</reference>
<keyword evidence="7" id="KW-0406">Ion transport</keyword>
<keyword evidence="4 10" id="KW-0812">Transmembrane</keyword>
<keyword evidence="2" id="KW-0813">Transport</keyword>
<dbReference type="GO" id="GO:1902600">
    <property type="term" value="P:proton transmembrane transport"/>
    <property type="evidence" value="ECO:0007669"/>
    <property type="project" value="InterPro"/>
</dbReference>
<proteinExistence type="predicted"/>
<evidence type="ECO:0000259" key="11">
    <source>
        <dbReference type="Pfam" id="PF00999"/>
    </source>
</evidence>
<dbReference type="PANTHER" id="PTHR43562:SF3">
    <property type="entry name" value="SODIUM ION_PROTON EXCHANGER (EUROFUNG)"/>
    <property type="match status" value="1"/>
</dbReference>
<protein>
    <submittedName>
        <fullName evidence="12">Na(+)/H(+)-K(+) antiporter GerN</fullName>
    </submittedName>
</protein>
<sequence>MATVMVGEFLGIILVVGAFIAGLGLSKTVKSMGSDLTLFAKIEGIGYSFLIPFLFISIGMKTDFTLLFKSCADLNIILLTVIGLVASKLFSGWLAMRLAGFESAKGLCAGLMTVPQLSATLAAAAIGKDLGMLSDDFFNAIIILSIVTTLPIPNLVRLVIEKYKLDFAAVDNEEAPYLVPEEADQDELL</sequence>
<keyword evidence="6" id="KW-0915">Sodium</keyword>